<reference evidence="2" key="1">
    <citation type="journal article" date="2016" name="Syst. Appl. Microbiol.">
        <title>Thermococcus piezophilus sp. nov., a novel hyperthermophilic and piezophilic archaeon with a broad pressure range for growth, isolated from a deepest hydrothermal vent at the Mid-Cayman Rise.</title>
        <authorList>
            <person name="Dalmasso C."/>
            <person name="Oger P."/>
            <person name="Selva G."/>
            <person name="Courtine D."/>
            <person name="L'Haridon S."/>
            <person name="Garlaschelli A."/>
            <person name="Roussel E."/>
            <person name="Miyazaki J."/>
            <person name="Reveillaud J."/>
            <person name="Jebbar M."/>
            <person name="Takai K."/>
            <person name="Maignien L."/>
            <person name="Alain K."/>
        </authorList>
    </citation>
    <scope>NUCLEOTIDE SEQUENCE [LARGE SCALE GENOMIC DNA]</scope>
    <source>
        <strain evidence="2">CDGS</strain>
    </source>
</reference>
<dbReference type="AlphaFoldDB" id="A0A172WJ53"/>
<dbReference type="PIRSF" id="PIRSF014543">
    <property type="entry name" value="UCP014543"/>
    <property type="match status" value="1"/>
</dbReference>
<dbReference type="Proteomes" id="UP000076969">
    <property type="component" value="Chromosome"/>
</dbReference>
<sequence length="137" mass="15672">MKVKVFLIGFNEEEANVVKEALNGLSVFEVPEYCRDWIVGDVVEKAGTLSGSCYWHLRKFVIMHGVDNETLKDAIKTVRSLDLGRIIFATTTQTSLTWKLEDLLDELMAEDEYFQALRWAREQGARKKGPFLDLEKG</sequence>
<organism evidence="1 2">
    <name type="scientific">Thermococcus piezophilus</name>
    <dbReference type="NCBI Taxonomy" id="1712654"/>
    <lineage>
        <taxon>Archaea</taxon>
        <taxon>Methanobacteriati</taxon>
        <taxon>Methanobacteriota</taxon>
        <taxon>Thermococci</taxon>
        <taxon>Thermococcales</taxon>
        <taxon>Thermococcaceae</taxon>
        <taxon>Thermococcus</taxon>
    </lineage>
</organism>
<dbReference type="InterPro" id="IPR016621">
    <property type="entry name" value="UCP014543"/>
</dbReference>
<dbReference type="RefSeq" id="WP_068667216.1">
    <property type="nucleotide sequence ID" value="NZ_CP015520.1"/>
</dbReference>
<dbReference type="OrthoDB" id="85763at2157"/>
<keyword evidence="2" id="KW-1185">Reference proteome</keyword>
<evidence type="ECO:0000313" key="2">
    <source>
        <dbReference type="Proteomes" id="UP000076969"/>
    </source>
</evidence>
<dbReference type="STRING" id="1712654.A7C91_10270"/>
<evidence type="ECO:0000313" key="1">
    <source>
        <dbReference type="EMBL" id="ANF23498.1"/>
    </source>
</evidence>
<accession>A0A172WJ53</accession>
<protein>
    <recommendedName>
        <fullName evidence="3">DUF3783 domain-containing protein</fullName>
    </recommendedName>
</protein>
<proteinExistence type="predicted"/>
<dbReference type="Pfam" id="PF12646">
    <property type="entry name" value="DUF3783"/>
    <property type="match status" value="1"/>
</dbReference>
<name>A0A172WJ53_9EURY</name>
<dbReference type="GeneID" id="28496582"/>
<dbReference type="EMBL" id="CP015520">
    <property type="protein sequence ID" value="ANF23498.1"/>
    <property type="molecule type" value="Genomic_DNA"/>
</dbReference>
<evidence type="ECO:0008006" key="3">
    <source>
        <dbReference type="Google" id="ProtNLM"/>
    </source>
</evidence>
<gene>
    <name evidence="1" type="ORF">A7C91_10270</name>
</gene>
<dbReference type="KEGG" id="tpie:A7C91_10270"/>